<dbReference type="Proteomes" id="UP001597119">
    <property type="component" value="Unassembled WGS sequence"/>
</dbReference>
<keyword evidence="1" id="KW-0479">Metal-binding</keyword>
<accession>A0ABD6CAH2</accession>
<dbReference type="EMBL" id="JBHUDJ010000002">
    <property type="protein sequence ID" value="MFD1586711.1"/>
    <property type="molecule type" value="Genomic_DNA"/>
</dbReference>
<keyword evidence="1" id="KW-0862">Zinc</keyword>
<feature type="compositionally biased region" description="Basic and acidic residues" evidence="2">
    <location>
        <begin position="143"/>
        <end position="153"/>
    </location>
</feature>
<evidence type="ECO:0000313" key="5">
    <source>
        <dbReference type="Proteomes" id="UP001597119"/>
    </source>
</evidence>
<dbReference type="PROSITE" id="PS50966">
    <property type="entry name" value="ZF_SWIM"/>
    <property type="match status" value="1"/>
</dbReference>
<reference evidence="4 5" key="1">
    <citation type="journal article" date="2019" name="Int. J. Syst. Evol. Microbiol.">
        <title>The Global Catalogue of Microorganisms (GCM) 10K type strain sequencing project: providing services to taxonomists for standard genome sequencing and annotation.</title>
        <authorList>
            <consortium name="The Broad Institute Genomics Platform"/>
            <consortium name="The Broad Institute Genome Sequencing Center for Infectious Disease"/>
            <person name="Wu L."/>
            <person name="Ma J."/>
        </authorList>
    </citation>
    <scope>NUCLEOTIDE SEQUENCE [LARGE SCALE GENOMIC DNA]</scope>
    <source>
        <strain evidence="4 5">CGMCC 1.12125</strain>
    </source>
</reference>
<evidence type="ECO:0000256" key="2">
    <source>
        <dbReference type="SAM" id="MobiDB-lite"/>
    </source>
</evidence>
<sequence length="227" mass="25005">MSQVRSPKVALAPDLRKLDERAVRAWTEPMAVVPLGGGVYRVETHEDHSYSVDLPGQRCTCPDHQYRGVQCKHLRRVAIEVTQELVPPPGKEVADCAVCATESFVPELSDPPLCDDCRLEPGDIVRDRETGEADLGEASENASGERSEPRAGDRLVVTRVTPERADEYVVEAVGQTIADFATNEGYPAEDLVVEVVYLGDAARRDDPRTYAFPYSRLDHSEDAALLD</sequence>
<gene>
    <name evidence="4" type="ORF">ACFR9U_06925</name>
</gene>
<dbReference type="RefSeq" id="WP_247379144.1">
    <property type="nucleotide sequence ID" value="NZ_JALLGV010000007.1"/>
</dbReference>
<dbReference type="InterPro" id="IPR007527">
    <property type="entry name" value="Znf_SWIM"/>
</dbReference>
<name>A0ABD6CAH2_9EURY</name>
<proteinExistence type="predicted"/>
<feature type="region of interest" description="Disordered" evidence="2">
    <location>
        <begin position="126"/>
        <end position="153"/>
    </location>
</feature>
<keyword evidence="5" id="KW-1185">Reference proteome</keyword>
<evidence type="ECO:0000256" key="1">
    <source>
        <dbReference type="PROSITE-ProRule" id="PRU00325"/>
    </source>
</evidence>
<protein>
    <submittedName>
        <fullName evidence="4">SWIM zinc finger family protein</fullName>
    </submittedName>
</protein>
<evidence type="ECO:0000313" key="4">
    <source>
        <dbReference type="EMBL" id="MFD1586711.1"/>
    </source>
</evidence>
<evidence type="ECO:0000259" key="3">
    <source>
        <dbReference type="PROSITE" id="PS50966"/>
    </source>
</evidence>
<dbReference type="AlphaFoldDB" id="A0ABD6CAH2"/>
<feature type="domain" description="SWIM-type" evidence="3">
    <location>
        <begin position="50"/>
        <end position="82"/>
    </location>
</feature>
<dbReference type="Pfam" id="PF04434">
    <property type="entry name" value="SWIM"/>
    <property type="match status" value="1"/>
</dbReference>
<keyword evidence="1" id="KW-0863">Zinc-finger</keyword>
<organism evidence="4 5">
    <name type="scientific">Halorientalis brevis</name>
    <dbReference type="NCBI Taxonomy" id="1126241"/>
    <lineage>
        <taxon>Archaea</taxon>
        <taxon>Methanobacteriati</taxon>
        <taxon>Methanobacteriota</taxon>
        <taxon>Stenosarchaea group</taxon>
        <taxon>Halobacteria</taxon>
        <taxon>Halobacteriales</taxon>
        <taxon>Haloarculaceae</taxon>
        <taxon>Halorientalis</taxon>
    </lineage>
</organism>
<comment type="caution">
    <text evidence="4">The sequence shown here is derived from an EMBL/GenBank/DDBJ whole genome shotgun (WGS) entry which is preliminary data.</text>
</comment>
<dbReference type="GO" id="GO:0008270">
    <property type="term" value="F:zinc ion binding"/>
    <property type="evidence" value="ECO:0007669"/>
    <property type="project" value="UniProtKB-KW"/>
</dbReference>